<dbReference type="Pfam" id="PF13360">
    <property type="entry name" value="PQQ_2"/>
    <property type="match status" value="1"/>
</dbReference>
<sequence length="212" mass="22635">MWPAAVLVLLTLLTGSAIQAEDWPAFRGPTGQGHSAERGLPLTWSESSNVRWKTPVAGRGWSSPVVADGRVWLTTATNDGAGSLRLVGYAADTGLEIVNAEVFRVAETASANPKNSQASPTPIVRGDRVYVHFGADGTAALTTDGEVVWKARFPYVTQHGNGGSPVLHDGRLFLSVDGYDTAYVVALDAATGKEQWRAMRREPISQAYSTPL</sequence>
<dbReference type="PANTHER" id="PTHR34512">
    <property type="entry name" value="CELL SURFACE PROTEIN"/>
    <property type="match status" value="1"/>
</dbReference>
<name>A0A381YM81_9ZZZZ</name>
<dbReference type="InterPro" id="IPR011047">
    <property type="entry name" value="Quinoprotein_ADH-like_sf"/>
</dbReference>
<dbReference type="PANTHER" id="PTHR34512:SF30">
    <property type="entry name" value="OUTER MEMBRANE PROTEIN ASSEMBLY FACTOR BAMB"/>
    <property type="match status" value="1"/>
</dbReference>
<reference evidence="2" key="1">
    <citation type="submission" date="2018-05" db="EMBL/GenBank/DDBJ databases">
        <authorList>
            <person name="Lanie J.A."/>
            <person name="Ng W.-L."/>
            <person name="Kazmierczak K.M."/>
            <person name="Andrzejewski T.M."/>
            <person name="Davidsen T.M."/>
            <person name="Wayne K.J."/>
            <person name="Tettelin H."/>
            <person name="Glass J.I."/>
            <person name="Rusch D."/>
            <person name="Podicherti R."/>
            <person name="Tsui H.-C.T."/>
            <person name="Winkler M.E."/>
        </authorList>
    </citation>
    <scope>NUCLEOTIDE SEQUENCE</scope>
</reference>
<evidence type="ECO:0000259" key="1">
    <source>
        <dbReference type="Pfam" id="PF13360"/>
    </source>
</evidence>
<proteinExistence type="predicted"/>
<accession>A0A381YM81</accession>
<dbReference type="InterPro" id="IPR002372">
    <property type="entry name" value="PQQ_rpt_dom"/>
</dbReference>
<gene>
    <name evidence="2" type="ORF">METZ01_LOCUS131022</name>
</gene>
<feature type="non-terminal residue" evidence="2">
    <location>
        <position position="212"/>
    </location>
</feature>
<dbReference type="SUPFAM" id="SSF50998">
    <property type="entry name" value="Quinoprotein alcohol dehydrogenase-like"/>
    <property type="match status" value="1"/>
</dbReference>
<dbReference type="InterPro" id="IPR015943">
    <property type="entry name" value="WD40/YVTN_repeat-like_dom_sf"/>
</dbReference>
<protein>
    <recommendedName>
        <fullName evidence="1">Pyrrolo-quinoline quinone repeat domain-containing protein</fullName>
    </recommendedName>
</protein>
<feature type="domain" description="Pyrrolo-quinoline quinone repeat" evidence="1">
    <location>
        <begin position="46"/>
        <end position="152"/>
    </location>
</feature>
<organism evidence="2">
    <name type="scientific">marine metagenome</name>
    <dbReference type="NCBI Taxonomy" id="408172"/>
    <lineage>
        <taxon>unclassified sequences</taxon>
        <taxon>metagenomes</taxon>
        <taxon>ecological metagenomes</taxon>
    </lineage>
</organism>
<dbReference type="AlphaFoldDB" id="A0A381YM81"/>
<dbReference type="EMBL" id="UINC01018579">
    <property type="protein sequence ID" value="SVA78168.1"/>
    <property type="molecule type" value="Genomic_DNA"/>
</dbReference>
<dbReference type="Gene3D" id="2.130.10.10">
    <property type="entry name" value="YVTN repeat-like/Quinoprotein amine dehydrogenase"/>
    <property type="match status" value="1"/>
</dbReference>
<evidence type="ECO:0000313" key="2">
    <source>
        <dbReference type="EMBL" id="SVA78168.1"/>
    </source>
</evidence>